<accession>A0A1A0HGX9</accession>
<evidence type="ECO:0000256" key="1">
    <source>
        <dbReference type="ARBA" id="ARBA00022723"/>
    </source>
</evidence>
<feature type="domain" description="FYVE-type" evidence="6">
    <location>
        <begin position="101"/>
        <end position="158"/>
    </location>
</feature>
<keyword evidence="3" id="KW-0862">Zinc</keyword>
<dbReference type="AlphaFoldDB" id="A0A1A0HGX9"/>
<evidence type="ECO:0000256" key="4">
    <source>
        <dbReference type="PROSITE-ProRule" id="PRU00091"/>
    </source>
</evidence>
<dbReference type="InterPro" id="IPR011011">
    <property type="entry name" value="Znf_FYVE_PHD"/>
</dbReference>
<reference evidence="7 8" key="1">
    <citation type="submission" date="2016-05" db="EMBL/GenBank/DDBJ databases">
        <title>Comparative genomics of biotechnologically important yeasts.</title>
        <authorList>
            <consortium name="DOE Joint Genome Institute"/>
            <person name="Riley R."/>
            <person name="Haridas S."/>
            <person name="Wolfe K.H."/>
            <person name="Lopes M.R."/>
            <person name="Hittinger C.T."/>
            <person name="Goker M."/>
            <person name="Salamov A."/>
            <person name="Wisecaver J."/>
            <person name="Long T.M."/>
            <person name="Aerts A.L."/>
            <person name="Barry K."/>
            <person name="Choi C."/>
            <person name="Clum A."/>
            <person name="Coughlan A.Y."/>
            <person name="Deshpande S."/>
            <person name="Douglass A.P."/>
            <person name="Hanson S.J."/>
            <person name="Klenk H.-P."/>
            <person name="LaButti K."/>
            <person name="Lapidus A."/>
            <person name="Lindquist E."/>
            <person name="Lipzen A."/>
            <person name="Meier-kolthoff J.P."/>
            <person name="Ohm R.A."/>
            <person name="Otillar R.P."/>
            <person name="Pangilinan J."/>
            <person name="Peng Y."/>
            <person name="Rokas A."/>
            <person name="Rosa C.A."/>
            <person name="Scheuner C."/>
            <person name="Sibirny A.A."/>
            <person name="Slot J.C."/>
            <person name="Stielow J.B."/>
            <person name="Sun H."/>
            <person name="Kurtzman C.P."/>
            <person name="Blackwell M."/>
            <person name="Grigoriev I.V."/>
            <person name="Jeffries T.W."/>
        </authorList>
    </citation>
    <scope>NUCLEOTIDE SEQUENCE [LARGE SCALE GENOMIC DNA]</scope>
    <source>
        <strain evidence="7 8">NRRL YB-4993</strain>
    </source>
</reference>
<dbReference type="InterPro" id="IPR013083">
    <property type="entry name" value="Znf_RING/FYVE/PHD"/>
</dbReference>
<comment type="caution">
    <text evidence="7">The sequence shown here is derived from an EMBL/GenBank/DDBJ whole genome shotgun (WGS) entry which is preliminary data.</text>
</comment>
<dbReference type="EMBL" id="LXTC01000001">
    <property type="protein sequence ID" value="OBA23137.1"/>
    <property type="molecule type" value="Genomic_DNA"/>
</dbReference>
<feature type="region of interest" description="Disordered" evidence="5">
    <location>
        <begin position="12"/>
        <end position="41"/>
    </location>
</feature>
<dbReference type="OrthoDB" id="10018316at2759"/>
<keyword evidence="1" id="KW-0479">Metal-binding</keyword>
<sequence length="231" mass="25458">MYVPAVLRKTVDETLGEGAGSGDLLGGPADPRAVEPGSSATSVKSVDLAYSGERSASPGPPPQTGPYTLNRRQYDYVSRAAPTRRHWLKDEAVSECGIDACHKKFNFFERRHHCRKCGGIFCKEHTSHYLYINHLAQFTTGGRGTLSRVCDKCIGEYNDFITHEFGAAFQPPLSRDLLPRPAFSKTDYRKEIFAPKMSGNVPMKLAQPDEENGAADQLVGSVPANWSWSSF</sequence>
<keyword evidence="8" id="KW-1185">Reference proteome</keyword>
<protein>
    <submittedName>
        <fullName evidence="7">FYVE-domain-containing protein</fullName>
    </submittedName>
</protein>
<dbReference type="Proteomes" id="UP000092555">
    <property type="component" value="Unassembled WGS sequence"/>
</dbReference>
<name>A0A1A0HGX9_9ASCO</name>
<dbReference type="PROSITE" id="PS50178">
    <property type="entry name" value="ZF_FYVE"/>
    <property type="match status" value="1"/>
</dbReference>
<dbReference type="PANTHER" id="PTHR23164:SF30">
    <property type="entry name" value="EARLY ENDOSOME ANTIGEN 1"/>
    <property type="match status" value="1"/>
</dbReference>
<dbReference type="Pfam" id="PF01363">
    <property type="entry name" value="FYVE"/>
    <property type="match status" value="1"/>
</dbReference>
<dbReference type="PANTHER" id="PTHR23164">
    <property type="entry name" value="EARLY ENDOSOME ANTIGEN 1"/>
    <property type="match status" value="1"/>
</dbReference>
<dbReference type="CDD" id="cd15760">
    <property type="entry name" value="FYVE_scVPS27p_like"/>
    <property type="match status" value="1"/>
</dbReference>
<dbReference type="SMART" id="SM00064">
    <property type="entry name" value="FYVE"/>
    <property type="match status" value="1"/>
</dbReference>
<evidence type="ECO:0000313" key="7">
    <source>
        <dbReference type="EMBL" id="OBA23137.1"/>
    </source>
</evidence>
<evidence type="ECO:0000256" key="2">
    <source>
        <dbReference type="ARBA" id="ARBA00022771"/>
    </source>
</evidence>
<dbReference type="InterPro" id="IPR017455">
    <property type="entry name" value="Znf_FYVE-rel"/>
</dbReference>
<dbReference type="GO" id="GO:0032266">
    <property type="term" value="F:phosphatidylinositol-3-phosphate binding"/>
    <property type="evidence" value="ECO:0007669"/>
    <property type="project" value="UniProtKB-ARBA"/>
</dbReference>
<proteinExistence type="predicted"/>
<evidence type="ECO:0000256" key="3">
    <source>
        <dbReference type="ARBA" id="ARBA00022833"/>
    </source>
</evidence>
<dbReference type="GO" id="GO:0008270">
    <property type="term" value="F:zinc ion binding"/>
    <property type="evidence" value="ECO:0007669"/>
    <property type="project" value="UniProtKB-KW"/>
</dbReference>
<gene>
    <name evidence="7" type="ORF">METBIDRAFT_36124</name>
</gene>
<organism evidence="7 8">
    <name type="scientific">Metschnikowia bicuspidata var. bicuspidata NRRL YB-4993</name>
    <dbReference type="NCBI Taxonomy" id="869754"/>
    <lineage>
        <taxon>Eukaryota</taxon>
        <taxon>Fungi</taxon>
        <taxon>Dikarya</taxon>
        <taxon>Ascomycota</taxon>
        <taxon>Saccharomycotina</taxon>
        <taxon>Pichiomycetes</taxon>
        <taxon>Metschnikowiaceae</taxon>
        <taxon>Metschnikowia</taxon>
    </lineage>
</organism>
<evidence type="ECO:0000256" key="5">
    <source>
        <dbReference type="SAM" id="MobiDB-lite"/>
    </source>
</evidence>
<dbReference type="RefSeq" id="XP_018713618.1">
    <property type="nucleotide sequence ID" value="XM_018856691.1"/>
</dbReference>
<dbReference type="InterPro" id="IPR000306">
    <property type="entry name" value="Znf_FYVE"/>
</dbReference>
<dbReference type="Gene3D" id="3.30.40.10">
    <property type="entry name" value="Zinc/RING finger domain, C3HC4 (zinc finger)"/>
    <property type="match status" value="1"/>
</dbReference>
<dbReference type="STRING" id="869754.A0A1A0HGX9"/>
<evidence type="ECO:0000259" key="6">
    <source>
        <dbReference type="PROSITE" id="PS50178"/>
    </source>
</evidence>
<dbReference type="GeneID" id="30029667"/>
<evidence type="ECO:0000313" key="8">
    <source>
        <dbReference type="Proteomes" id="UP000092555"/>
    </source>
</evidence>
<dbReference type="SUPFAM" id="SSF57903">
    <property type="entry name" value="FYVE/PHD zinc finger"/>
    <property type="match status" value="1"/>
</dbReference>
<keyword evidence="2 4" id="KW-0863">Zinc-finger</keyword>